<reference evidence="2" key="1">
    <citation type="journal article" date="2020" name="Stud. Mycol.">
        <title>101 Dothideomycetes genomes: a test case for predicting lifestyles and emergence of pathogens.</title>
        <authorList>
            <person name="Haridas S."/>
            <person name="Albert R."/>
            <person name="Binder M."/>
            <person name="Bloem J."/>
            <person name="Labutti K."/>
            <person name="Salamov A."/>
            <person name="Andreopoulos B."/>
            <person name="Baker S."/>
            <person name="Barry K."/>
            <person name="Bills G."/>
            <person name="Bluhm B."/>
            <person name="Cannon C."/>
            <person name="Castanera R."/>
            <person name="Culley D."/>
            <person name="Daum C."/>
            <person name="Ezra D."/>
            <person name="Gonzalez J."/>
            <person name="Henrissat B."/>
            <person name="Kuo A."/>
            <person name="Liang C."/>
            <person name="Lipzen A."/>
            <person name="Lutzoni F."/>
            <person name="Magnuson J."/>
            <person name="Mondo S."/>
            <person name="Nolan M."/>
            <person name="Ohm R."/>
            <person name="Pangilinan J."/>
            <person name="Park H.-J."/>
            <person name="Ramirez L."/>
            <person name="Alfaro M."/>
            <person name="Sun H."/>
            <person name="Tritt A."/>
            <person name="Yoshinaga Y."/>
            <person name="Zwiers L.-H."/>
            <person name="Turgeon B."/>
            <person name="Goodwin S."/>
            <person name="Spatafora J."/>
            <person name="Crous P."/>
            <person name="Grigoriev I."/>
        </authorList>
    </citation>
    <scope>NUCLEOTIDE SEQUENCE</scope>
    <source>
        <strain evidence="2">ATCC 16933</strain>
    </source>
</reference>
<evidence type="ECO:0000313" key="2">
    <source>
        <dbReference type="EMBL" id="KAF2454111.1"/>
    </source>
</evidence>
<proteinExistence type="predicted"/>
<gene>
    <name evidence="2" type="ORF">BDY21DRAFT_423988</name>
</gene>
<name>A0A6A6NQV0_9PEZI</name>
<evidence type="ECO:0000256" key="1">
    <source>
        <dbReference type="SAM" id="MobiDB-lite"/>
    </source>
</evidence>
<dbReference type="AlphaFoldDB" id="A0A6A6NQV0"/>
<keyword evidence="3" id="KW-1185">Reference proteome</keyword>
<evidence type="ECO:0000313" key="3">
    <source>
        <dbReference type="Proteomes" id="UP000799766"/>
    </source>
</evidence>
<sequence length="119" mass="13238">MMFLTAVSHPATDLDMKQGIYKAQQLLLRWMDVADIVLSSYEQPLAALGACFAANTHSGAHERSRKGKWAERKQAIDAQETQEMVQRPPGAPQDTAASQQVILDEYIPPTKDLFIQDVP</sequence>
<protein>
    <submittedName>
        <fullName evidence="2">Uncharacterized protein</fullName>
    </submittedName>
</protein>
<dbReference type="EMBL" id="MU001693">
    <property type="protein sequence ID" value="KAF2454111.1"/>
    <property type="molecule type" value="Genomic_DNA"/>
</dbReference>
<feature type="region of interest" description="Disordered" evidence="1">
    <location>
        <begin position="59"/>
        <end position="97"/>
    </location>
</feature>
<dbReference type="Proteomes" id="UP000799766">
    <property type="component" value="Unassembled WGS sequence"/>
</dbReference>
<accession>A0A6A6NQV0</accession>
<organism evidence="2 3">
    <name type="scientific">Lineolata rhizophorae</name>
    <dbReference type="NCBI Taxonomy" id="578093"/>
    <lineage>
        <taxon>Eukaryota</taxon>
        <taxon>Fungi</taxon>
        <taxon>Dikarya</taxon>
        <taxon>Ascomycota</taxon>
        <taxon>Pezizomycotina</taxon>
        <taxon>Dothideomycetes</taxon>
        <taxon>Dothideomycetes incertae sedis</taxon>
        <taxon>Lineolatales</taxon>
        <taxon>Lineolataceae</taxon>
        <taxon>Lineolata</taxon>
    </lineage>
</organism>